<dbReference type="InterPro" id="IPR009075">
    <property type="entry name" value="AcylCo_DH/oxidase_C"/>
</dbReference>
<evidence type="ECO:0000313" key="10">
    <source>
        <dbReference type="EMBL" id="SNR94325.1"/>
    </source>
</evidence>
<keyword evidence="4 6" id="KW-0274">FAD</keyword>
<feature type="domain" description="Acyl-CoA dehydrogenase/oxidase C-terminal" evidence="7">
    <location>
        <begin position="225"/>
        <end position="370"/>
    </location>
</feature>
<dbReference type="Pfam" id="PF00441">
    <property type="entry name" value="Acyl-CoA_dh_1"/>
    <property type="match status" value="1"/>
</dbReference>
<dbReference type="GO" id="GO:0003995">
    <property type="term" value="F:acyl-CoA dehydrogenase activity"/>
    <property type="evidence" value="ECO:0007669"/>
    <property type="project" value="TreeGrafter"/>
</dbReference>
<protein>
    <submittedName>
        <fullName evidence="10">Acyl-CoA dehydrogenase</fullName>
    </submittedName>
</protein>
<evidence type="ECO:0000256" key="4">
    <source>
        <dbReference type="ARBA" id="ARBA00022827"/>
    </source>
</evidence>
<dbReference type="SUPFAM" id="SSF56645">
    <property type="entry name" value="Acyl-CoA dehydrogenase NM domain-like"/>
    <property type="match status" value="1"/>
</dbReference>
<dbReference type="InterPro" id="IPR046373">
    <property type="entry name" value="Acyl-CoA_Oxase/DH_mid-dom_sf"/>
</dbReference>
<dbReference type="InterPro" id="IPR037069">
    <property type="entry name" value="AcylCoA_DH/ox_N_sf"/>
</dbReference>
<comment type="cofactor">
    <cofactor evidence="1 6">
        <name>FAD</name>
        <dbReference type="ChEBI" id="CHEBI:57692"/>
    </cofactor>
</comment>
<dbReference type="Gene3D" id="2.40.110.10">
    <property type="entry name" value="Butyryl-CoA Dehydrogenase, subunit A, domain 2"/>
    <property type="match status" value="1"/>
</dbReference>
<organism evidence="10 11">
    <name type="scientific">Haloechinothrix alba</name>
    <dbReference type="NCBI Taxonomy" id="664784"/>
    <lineage>
        <taxon>Bacteria</taxon>
        <taxon>Bacillati</taxon>
        <taxon>Actinomycetota</taxon>
        <taxon>Actinomycetes</taxon>
        <taxon>Pseudonocardiales</taxon>
        <taxon>Pseudonocardiaceae</taxon>
        <taxon>Haloechinothrix</taxon>
    </lineage>
</organism>
<dbReference type="OrthoDB" id="3663644at2"/>
<dbReference type="InterPro" id="IPR036250">
    <property type="entry name" value="AcylCo_DH-like_C"/>
</dbReference>
<dbReference type="InterPro" id="IPR013786">
    <property type="entry name" value="AcylCoA_DH/ox_N"/>
</dbReference>
<comment type="similarity">
    <text evidence="2 6">Belongs to the acyl-CoA dehydrogenase family.</text>
</comment>
<evidence type="ECO:0000259" key="9">
    <source>
        <dbReference type="Pfam" id="PF02771"/>
    </source>
</evidence>
<feature type="domain" description="Acyl-CoA dehydrogenase/oxidase N-terminal" evidence="9">
    <location>
        <begin position="10"/>
        <end position="123"/>
    </location>
</feature>
<dbReference type="GO" id="GO:0050660">
    <property type="term" value="F:flavin adenine dinucleotide binding"/>
    <property type="evidence" value="ECO:0007669"/>
    <property type="project" value="InterPro"/>
</dbReference>
<dbReference type="AlphaFoldDB" id="A0A239AFE2"/>
<name>A0A239AFE2_9PSEU</name>
<reference evidence="10 11" key="1">
    <citation type="submission" date="2017-06" db="EMBL/GenBank/DDBJ databases">
        <authorList>
            <person name="Kim H.J."/>
            <person name="Triplett B.A."/>
        </authorList>
    </citation>
    <scope>NUCLEOTIDE SEQUENCE [LARGE SCALE GENOMIC DNA]</scope>
    <source>
        <strain evidence="10 11">DSM 45207</strain>
    </source>
</reference>
<dbReference type="Proteomes" id="UP000198348">
    <property type="component" value="Unassembled WGS sequence"/>
</dbReference>
<evidence type="ECO:0000256" key="6">
    <source>
        <dbReference type="RuleBase" id="RU362125"/>
    </source>
</evidence>
<evidence type="ECO:0000256" key="2">
    <source>
        <dbReference type="ARBA" id="ARBA00009347"/>
    </source>
</evidence>
<evidence type="ECO:0000313" key="11">
    <source>
        <dbReference type="Proteomes" id="UP000198348"/>
    </source>
</evidence>
<sequence>MTTQSDVDTRAELRSAVRQCLDRHADVWRFVADGNDQRHRVDEHLYQRLAGEMGLAGLLVPEWLGGSGAGVGELSAACEELGSSLAPVPVFATAGLAVPALLVGSGFGADDVGAELLTSIADGAMVATLAVAESPGHAVGDVASIRATRSGDAWTVRGEKQFVVDGAVADVVLVPAMTDSGTALFAVDRTAVGVQVEPMSGIDLLRGLAKIRLDSAPARLIGADSGAEVALKTALELSVIVLAAEQVGGAQRCLDNAVAYAKQRVQFDRPIGSFQAVKHLLVDLLLEVELARSAMTHAVGIADEYLRDPSTTTAADLAEAAAVARSMCSETFMHVADEALHVHGGIGFTWEHDCHLYYRRAKFCELLFGNPYEYRERLATAAGLPG</sequence>
<dbReference type="SUPFAM" id="SSF47203">
    <property type="entry name" value="Acyl-CoA dehydrogenase C-terminal domain-like"/>
    <property type="match status" value="1"/>
</dbReference>
<feature type="domain" description="Acyl-CoA oxidase/dehydrogenase middle" evidence="8">
    <location>
        <begin position="136"/>
        <end position="200"/>
    </location>
</feature>
<keyword evidence="11" id="KW-1185">Reference proteome</keyword>
<evidence type="ECO:0000259" key="8">
    <source>
        <dbReference type="Pfam" id="PF02770"/>
    </source>
</evidence>
<evidence type="ECO:0000259" key="7">
    <source>
        <dbReference type="Pfam" id="PF00441"/>
    </source>
</evidence>
<dbReference type="PANTHER" id="PTHR43884:SF20">
    <property type="entry name" value="ACYL-COA DEHYDROGENASE FADE28"/>
    <property type="match status" value="1"/>
</dbReference>
<evidence type="ECO:0000256" key="5">
    <source>
        <dbReference type="ARBA" id="ARBA00023002"/>
    </source>
</evidence>
<dbReference type="Pfam" id="PF02770">
    <property type="entry name" value="Acyl-CoA_dh_M"/>
    <property type="match status" value="1"/>
</dbReference>
<dbReference type="InterPro" id="IPR006091">
    <property type="entry name" value="Acyl-CoA_Oxase/DH_mid-dom"/>
</dbReference>
<keyword evidence="3 6" id="KW-0285">Flavoprotein</keyword>
<keyword evidence="5 6" id="KW-0560">Oxidoreductase</keyword>
<proteinExistence type="inferred from homology"/>
<gene>
    <name evidence="10" type="ORF">SAMN06265360_1399</name>
</gene>
<dbReference type="InterPro" id="IPR009100">
    <property type="entry name" value="AcylCoA_DH/oxidase_NM_dom_sf"/>
</dbReference>
<evidence type="ECO:0000256" key="1">
    <source>
        <dbReference type="ARBA" id="ARBA00001974"/>
    </source>
</evidence>
<accession>A0A239AFE2</accession>
<dbReference type="Pfam" id="PF02771">
    <property type="entry name" value="Acyl-CoA_dh_N"/>
    <property type="match status" value="1"/>
</dbReference>
<dbReference type="EMBL" id="FZNW01000039">
    <property type="protein sequence ID" value="SNR94325.1"/>
    <property type="molecule type" value="Genomic_DNA"/>
</dbReference>
<dbReference type="PANTHER" id="PTHR43884">
    <property type="entry name" value="ACYL-COA DEHYDROGENASE"/>
    <property type="match status" value="1"/>
</dbReference>
<dbReference type="RefSeq" id="WP_089303451.1">
    <property type="nucleotide sequence ID" value="NZ_FZNW01000039.1"/>
</dbReference>
<evidence type="ECO:0000256" key="3">
    <source>
        <dbReference type="ARBA" id="ARBA00022630"/>
    </source>
</evidence>
<dbReference type="CDD" id="cd00567">
    <property type="entry name" value="ACAD"/>
    <property type="match status" value="1"/>
</dbReference>
<dbReference type="Gene3D" id="1.20.140.10">
    <property type="entry name" value="Butyryl-CoA Dehydrogenase, subunit A, domain 3"/>
    <property type="match status" value="1"/>
</dbReference>
<dbReference type="Gene3D" id="1.10.540.10">
    <property type="entry name" value="Acyl-CoA dehydrogenase/oxidase, N-terminal domain"/>
    <property type="match status" value="1"/>
</dbReference>